<feature type="non-terminal residue" evidence="2">
    <location>
        <position position="121"/>
    </location>
</feature>
<dbReference type="OrthoDB" id="407198at2759"/>
<proteinExistence type="predicted"/>
<dbReference type="GO" id="GO:0004523">
    <property type="term" value="F:RNA-DNA hybrid ribonuclease activity"/>
    <property type="evidence" value="ECO:0007669"/>
    <property type="project" value="InterPro"/>
</dbReference>
<evidence type="ECO:0000313" key="3">
    <source>
        <dbReference type="Proteomes" id="UP000297245"/>
    </source>
</evidence>
<dbReference type="AlphaFoldDB" id="A0A4S8L5T3"/>
<dbReference type="InterPro" id="IPR036397">
    <property type="entry name" value="RNaseH_sf"/>
</dbReference>
<evidence type="ECO:0000259" key="1">
    <source>
        <dbReference type="PROSITE" id="PS50879"/>
    </source>
</evidence>
<evidence type="ECO:0000313" key="2">
    <source>
        <dbReference type="EMBL" id="THU83966.1"/>
    </source>
</evidence>
<gene>
    <name evidence="2" type="ORF">K435DRAFT_636744</name>
</gene>
<reference evidence="2 3" key="1">
    <citation type="journal article" date="2019" name="Nat. Ecol. Evol.">
        <title>Megaphylogeny resolves global patterns of mushroom evolution.</title>
        <authorList>
            <person name="Varga T."/>
            <person name="Krizsan K."/>
            <person name="Foldi C."/>
            <person name="Dima B."/>
            <person name="Sanchez-Garcia M."/>
            <person name="Sanchez-Ramirez S."/>
            <person name="Szollosi G.J."/>
            <person name="Szarkandi J.G."/>
            <person name="Papp V."/>
            <person name="Albert L."/>
            <person name="Andreopoulos W."/>
            <person name="Angelini C."/>
            <person name="Antonin V."/>
            <person name="Barry K.W."/>
            <person name="Bougher N.L."/>
            <person name="Buchanan P."/>
            <person name="Buyck B."/>
            <person name="Bense V."/>
            <person name="Catcheside P."/>
            <person name="Chovatia M."/>
            <person name="Cooper J."/>
            <person name="Damon W."/>
            <person name="Desjardin D."/>
            <person name="Finy P."/>
            <person name="Geml J."/>
            <person name="Haridas S."/>
            <person name="Hughes K."/>
            <person name="Justo A."/>
            <person name="Karasinski D."/>
            <person name="Kautmanova I."/>
            <person name="Kiss B."/>
            <person name="Kocsube S."/>
            <person name="Kotiranta H."/>
            <person name="LaButti K.M."/>
            <person name="Lechner B.E."/>
            <person name="Liimatainen K."/>
            <person name="Lipzen A."/>
            <person name="Lukacs Z."/>
            <person name="Mihaltcheva S."/>
            <person name="Morgado L.N."/>
            <person name="Niskanen T."/>
            <person name="Noordeloos M.E."/>
            <person name="Ohm R.A."/>
            <person name="Ortiz-Santana B."/>
            <person name="Ovrebo C."/>
            <person name="Racz N."/>
            <person name="Riley R."/>
            <person name="Savchenko A."/>
            <person name="Shiryaev A."/>
            <person name="Soop K."/>
            <person name="Spirin V."/>
            <person name="Szebenyi C."/>
            <person name="Tomsovsky M."/>
            <person name="Tulloss R.E."/>
            <person name="Uehling J."/>
            <person name="Grigoriev I.V."/>
            <person name="Vagvolgyi C."/>
            <person name="Papp T."/>
            <person name="Martin F.M."/>
            <person name="Miettinen O."/>
            <person name="Hibbett D.S."/>
            <person name="Nagy L.G."/>
        </authorList>
    </citation>
    <scope>NUCLEOTIDE SEQUENCE [LARGE SCALE GENOMIC DNA]</scope>
    <source>
        <strain evidence="2 3">CBS 962.96</strain>
    </source>
</reference>
<dbReference type="InterPro" id="IPR012337">
    <property type="entry name" value="RNaseH-like_sf"/>
</dbReference>
<protein>
    <submittedName>
        <fullName evidence="2">Ribonuclease H-like protein</fullName>
    </submittedName>
</protein>
<dbReference type="EMBL" id="ML179632">
    <property type="protein sequence ID" value="THU83966.1"/>
    <property type="molecule type" value="Genomic_DNA"/>
</dbReference>
<accession>A0A4S8L5T3</accession>
<dbReference type="Gene3D" id="3.30.420.10">
    <property type="entry name" value="Ribonuclease H-like superfamily/Ribonuclease H"/>
    <property type="match status" value="1"/>
</dbReference>
<dbReference type="Proteomes" id="UP000297245">
    <property type="component" value="Unassembled WGS sequence"/>
</dbReference>
<dbReference type="InterPro" id="IPR002156">
    <property type="entry name" value="RNaseH_domain"/>
</dbReference>
<dbReference type="Pfam" id="PF00075">
    <property type="entry name" value="RNase_H"/>
    <property type="match status" value="1"/>
</dbReference>
<dbReference type="SUPFAM" id="SSF53098">
    <property type="entry name" value="Ribonuclease H-like"/>
    <property type="match status" value="1"/>
</dbReference>
<dbReference type="GO" id="GO:0003676">
    <property type="term" value="F:nucleic acid binding"/>
    <property type="evidence" value="ECO:0007669"/>
    <property type="project" value="InterPro"/>
</dbReference>
<keyword evidence="3" id="KW-1185">Reference proteome</keyword>
<sequence length="121" mass="13743">VDPGSSRTSQRAELLGVLAGLDMFTKLDMYERLDGDREDYGWVICTDSEYVVKGITEYYPAWKANDWMRANSNAPPANLDLFHKLDSTLRSMEVSSIPVGFWRIPREHNRLADQLAAQGSF</sequence>
<organism evidence="2 3">
    <name type="scientific">Dendrothele bispora (strain CBS 962.96)</name>
    <dbReference type="NCBI Taxonomy" id="1314807"/>
    <lineage>
        <taxon>Eukaryota</taxon>
        <taxon>Fungi</taxon>
        <taxon>Dikarya</taxon>
        <taxon>Basidiomycota</taxon>
        <taxon>Agaricomycotina</taxon>
        <taxon>Agaricomycetes</taxon>
        <taxon>Agaricomycetidae</taxon>
        <taxon>Agaricales</taxon>
        <taxon>Agaricales incertae sedis</taxon>
        <taxon>Dendrothele</taxon>
    </lineage>
</organism>
<name>A0A4S8L5T3_DENBC</name>
<feature type="non-terminal residue" evidence="2">
    <location>
        <position position="1"/>
    </location>
</feature>
<feature type="domain" description="RNase H type-1" evidence="1">
    <location>
        <begin position="1"/>
        <end position="121"/>
    </location>
</feature>
<dbReference type="PROSITE" id="PS50879">
    <property type="entry name" value="RNASE_H_1"/>
    <property type="match status" value="1"/>
</dbReference>